<dbReference type="EMBL" id="JANLCJ010000288">
    <property type="protein sequence ID" value="MCS5736937.1"/>
    <property type="molecule type" value="Genomic_DNA"/>
</dbReference>
<gene>
    <name evidence="1" type="ORF">N1032_24740</name>
</gene>
<keyword evidence="2" id="KW-1185">Reference proteome</keyword>
<feature type="non-terminal residue" evidence="1">
    <location>
        <position position="1"/>
    </location>
</feature>
<dbReference type="RefSeq" id="WP_259543172.1">
    <property type="nucleotide sequence ID" value="NZ_JANLCJ010000288.1"/>
</dbReference>
<protein>
    <submittedName>
        <fullName evidence="1">Uncharacterized protein</fullName>
    </submittedName>
</protein>
<sequence length="269" mass="28496">NVIHTYVTTEYYDFTPPNVGDYIVVVTDSDKHIQHGLSAGNSYSFTAGDFKKLAGKATLTIDGKQITGAVVIPAGANLTATADSGKEFYTDGNGASIYFSGLASGIIQNFGFTIGADSKSATLQFPDAVINSFECDVHNSIIIPPLAWINNPTAGQVNTAVQFSWNTGTPKPNGVYTVKVTRLSDSQIVDNADITNKFYDLNQPTAASYKIEVSDSLNTITQTVTLTAVAPTYDYTFTANDYTNLINAGATMTADGVNVIAGTGFNYGA</sequence>
<dbReference type="Proteomes" id="UP001165586">
    <property type="component" value="Unassembled WGS sequence"/>
</dbReference>
<accession>A0ABT2HAL1</accession>
<proteinExistence type="predicted"/>
<organism evidence="1 2">
    <name type="scientific">Herbiconiux daphne</name>
    <dbReference type="NCBI Taxonomy" id="2970914"/>
    <lineage>
        <taxon>Bacteria</taxon>
        <taxon>Bacillati</taxon>
        <taxon>Actinomycetota</taxon>
        <taxon>Actinomycetes</taxon>
        <taxon>Micrococcales</taxon>
        <taxon>Microbacteriaceae</taxon>
        <taxon>Herbiconiux</taxon>
    </lineage>
</organism>
<comment type="caution">
    <text evidence="1">The sequence shown here is derived from an EMBL/GenBank/DDBJ whole genome shotgun (WGS) entry which is preliminary data.</text>
</comment>
<feature type="non-terminal residue" evidence="1">
    <location>
        <position position="269"/>
    </location>
</feature>
<name>A0ABT2HAL1_9MICO</name>
<evidence type="ECO:0000313" key="2">
    <source>
        <dbReference type="Proteomes" id="UP001165586"/>
    </source>
</evidence>
<evidence type="ECO:0000313" key="1">
    <source>
        <dbReference type="EMBL" id="MCS5736937.1"/>
    </source>
</evidence>
<reference evidence="1" key="1">
    <citation type="submission" date="2022-08" db="EMBL/GenBank/DDBJ databases">
        <authorList>
            <person name="Deng Y."/>
            <person name="Han X.-F."/>
            <person name="Zhang Y.-Q."/>
        </authorList>
    </citation>
    <scope>NUCLEOTIDE SEQUENCE</scope>
    <source>
        <strain evidence="1">CPCC 203386</strain>
    </source>
</reference>